<keyword evidence="7" id="KW-0539">Nucleus</keyword>
<evidence type="ECO:0000256" key="8">
    <source>
        <dbReference type="SAM" id="MobiDB-lite"/>
    </source>
</evidence>
<evidence type="ECO:0000256" key="4">
    <source>
        <dbReference type="ARBA" id="ARBA00023125"/>
    </source>
</evidence>
<keyword evidence="6" id="KW-0804">Transcription</keyword>
<comment type="subcellular location">
    <subcellularLocation>
        <location evidence="1">Nucleus</location>
    </subcellularLocation>
</comment>
<dbReference type="EMBL" id="BT120927">
    <property type="protein sequence ID" value="ADD24567.1"/>
    <property type="molecule type" value="mRNA"/>
</dbReference>
<accession>D3PH21</accession>
<dbReference type="AlphaFoldDB" id="D3PH21"/>
<evidence type="ECO:0000256" key="3">
    <source>
        <dbReference type="ARBA" id="ARBA00023015"/>
    </source>
</evidence>
<gene>
    <name evidence="10" type="primary">CRBL2</name>
</gene>
<dbReference type="SUPFAM" id="SSF57959">
    <property type="entry name" value="Leucine zipper domain"/>
    <property type="match status" value="1"/>
</dbReference>
<dbReference type="OrthoDB" id="5984119at2759"/>
<dbReference type="GO" id="GO:0005634">
    <property type="term" value="C:nucleus"/>
    <property type="evidence" value="ECO:0007669"/>
    <property type="project" value="UniProtKB-SubCell"/>
</dbReference>
<dbReference type="PANTHER" id="PTHR21051">
    <property type="entry name" value="CAMP-RESPONSIVE ELEMENT-BINDING PROTEIN-LIKE 2"/>
    <property type="match status" value="1"/>
</dbReference>
<dbReference type="GO" id="GO:0003700">
    <property type="term" value="F:DNA-binding transcription factor activity"/>
    <property type="evidence" value="ECO:0007669"/>
    <property type="project" value="InterPro"/>
</dbReference>
<comment type="similarity">
    <text evidence="2">Belongs to the bZIP family. ATF subfamily.</text>
</comment>
<name>D3PH21_LEPSM</name>
<evidence type="ECO:0000256" key="1">
    <source>
        <dbReference type="ARBA" id="ARBA00004123"/>
    </source>
</evidence>
<dbReference type="CDD" id="cd14709">
    <property type="entry name" value="bZIP_CREBL2"/>
    <property type="match status" value="1"/>
</dbReference>
<evidence type="ECO:0000256" key="5">
    <source>
        <dbReference type="ARBA" id="ARBA00023159"/>
    </source>
</evidence>
<keyword evidence="3" id="KW-0805">Transcription regulation</keyword>
<proteinExistence type="evidence at transcript level"/>
<feature type="region of interest" description="Disordered" evidence="8">
    <location>
        <begin position="97"/>
        <end position="120"/>
    </location>
</feature>
<feature type="domain" description="BZIP" evidence="9">
    <location>
        <begin position="127"/>
        <end position="175"/>
    </location>
</feature>
<dbReference type="Pfam" id="PF07716">
    <property type="entry name" value="bZIP_2"/>
    <property type="match status" value="1"/>
</dbReference>
<organism evidence="10">
    <name type="scientific">Lepeophtheirus salmonis</name>
    <name type="common">Salmon louse</name>
    <name type="synonym">Caligus salmonis</name>
    <dbReference type="NCBI Taxonomy" id="72036"/>
    <lineage>
        <taxon>Eukaryota</taxon>
        <taxon>Metazoa</taxon>
        <taxon>Ecdysozoa</taxon>
        <taxon>Arthropoda</taxon>
        <taxon>Crustacea</taxon>
        <taxon>Multicrustacea</taxon>
        <taxon>Hexanauplia</taxon>
        <taxon>Copepoda</taxon>
        <taxon>Siphonostomatoida</taxon>
        <taxon>Caligidae</taxon>
        <taxon>Lepeophtheirus</taxon>
    </lineage>
</organism>
<sequence>MAFVNPSSSTVNFEDLFDFSPETSTQHQIHLPDPFDSSSYQLPVKNPNFSNSQPAALSSSLPSNWKEVGFHSKGVRELLEDLPEVITENYSSSLREESALLTSSQPVATRSKRGRKPGQKNLITDMKSKLERSRQSARECRARKKLRYQYLDDLILERDKANVSLREELYNYQKWCHEIDKGNIPEELEEFLRQEASGGS</sequence>
<dbReference type="InterPro" id="IPR039250">
    <property type="entry name" value="CREBL2/REPTOR-BP"/>
</dbReference>
<evidence type="ECO:0000256" key="2">
    <source>
        <dbReference type="ARBA" id="ARBA00009050"/>
    </source>
</evidence>
<dbReference type="InterPro" id="IPR004827">
    <property type="entry name" value="bZIP"/>
</dbReference>
<evidence type="ECO:0000256" key="6">
    <source>
        <dbReference type="ARBA" id="ARBA00023163"/>
    </source>
</evidence>
<evidence type="ECO:0000256" key="7">
    <source>
        <dbReference type="ARBA" id="ARBA00023242"/>
    </source>
</evidence>
<evidence type="ECO:0000313" key="10">
    <source>
        <dbReference type="EMBL" id="ADD24567.1"/>
    </source>
</evidence>
<keyword evidence="5" id="KW-0010">Activator</keyword>
<protein>
    <submittedName>
        <fullName evidence="10">cAMP-responsive element-binding protein-like 2</fullName>
    </submittedName>
</protein>
<reference evidence="10" key="1">
    <citation type="submission" date="2010-03" db="EMBL/GenBank/DDBJ databases">
        <title>Lepeophtheirus salmonis ESTs and full-length cDNAs.</title>
        <authorList>
            <person name="Yasuike M."/>
            <person name="von Schalburg K."/>
            <person name="Cooper G."/>
            <person name="Leong J."/>
            <person name="Jones S.R.M."/>
            <person name="Koop B.F."/>
        </authorList>
    </citation>
    <scope>NUCLEOTIDE SEQUENCE</scope>
    <source>
        <tissue evidence="10">Whole</tissue>
    </source>
</reference>
<keyword evidence="4" id="KW-0238">DNA-binding</keyword>
<dbReference type="GO" id="GO:0003677">
    <property type="term" value="F:DNA binding"/>
    <property type="evidence" value="ECO:0007669"/>
    <property type="project" value="UniProtKB-KW"/>
</dbReference>
<dbReference type="InterPro" id="IPR046347">
    <property type="entry name" value="bZIP_sf"/>
</dbReference>
<evidence type="ECO:0000259" key="9">
    <source>
        <dbReference type="Pfam" id="PF07716"/>
    </source>
</evidence>
<dbReference type="PANTHER" id="PTHR21051:SF4">
    <property type="entry name" value="CAMP-RESPONSIVE ELEMENT-BINDING PROTEIN-LIKE 2"/>
    <property type="match status" value="1"/>
</dbReference>